<feature type="domain" description="Alpha-galactosidase NEW3" evidence="3">
    <location>
        <begin position="612"/>
        <end position="687"/>
    </location>
</feature>
<feature type="region of interest" description="Disordered" evidence="1">
    <location>
        <begin position="268"/>
        <end position="298"/>
    </location>
</feature>
<protein>
    <recommendedName>
        <fullName evidence="6">Peptidase M11 gametolysin domain-containing protein</fullName>
    </recommendedName>
</protein>
<feature type="domain" description="Peptidase M11 gametolysin" evidence="2">
    <location>
        <begin position="318"/>
        <end position="550"/>
    </location>
</feature>
<evidence type="ECO:0000313" key="4">
    <source>
        <dbReference type="EMBL" id="TXL68804.1"/>
    </source>
</evidence>
<dbReference type="InterPro" id="IPR008752">
    <property type="entry name" value="Peptidase_M11"/>
</dbReference>
<dbReference type="SUPFAM" id="SSF55486">
    <property type="entry name" value="Metalloproteases ('zincins'), catalytic domain"/>
    <property type="match status" value="1"/>
</dbReference>
<dbReference type="OrthoDB" id="9775889at2"/>
<proteinExistence type="predicted"/>
<dbReference type="AlphaFoldDB" id="A0A5C8P6X4"/>
<evidence type="ECO:0000256" key="1">
    <source>
        <dbReference type="SAM" id="MobiDB-lite"/>
    </source>
</evidence>
<evidence type="ECO:0000259" key="3">
    <source>
        <dbReference type="Pfam" id="PF10633"/>
    </source>
</evidence>
<evidence type="ECO:0000259" key="2">
    <source>
        <dbReference type="Pfam" id="PF05548"/>
    </source>
</evidence>
<dbReference type="EMBL" id="VDUY01000001">
    <property type="protein sequence ID" value="TXL68804.1"/>
    <property type="molecule type" value="Genomic_DNA"/>
</dbReference>
<dbReference type="Pfam" id="PF05548">
    <property type="entry name" value="Peptidase_M11"/>
    <property type="match status" value="1"/>
</dbReference>
<dbReference type="RefSeq" id="WP_147702940.1">
    <property type="nucleotide sequence ID" value="NZ_VDUY01000001.1"/>
</dbReference>
<sequence length="809" mass="84644">MRRPRIGDGRPRVGFRVTQFSCARFHRSADRPPPGRSPHTLRPNRSEAQMRPNRARPTPGPARHLRTALATATALTMLAAFSPALHAQASHSHVPASPTAAQQSQRAALDKQATDLGNGLLRAMKALENASSANRSQRADEVLQIVQARRQALLELVKADPGRVLALAMPEALRARLPQHARSLVEQRVQAEGVVAAMVEEDIERGISKQPYFLEVDGPTGKWQYDLHWVDAGMSERQQEALIEKRVRLKAVQLDRHLIVGDKNEVEDAYAPGNKTKGGTGATQDGSTTTDAYATTPTSTVSGDQKTLVILANFTDKAVSCSVDAVRNTVFGASNSANQILRESSRNAVSLSGDVVGPFNIPYSSTGTCDYRTWGTAADSAARAAGIDTSRYTRISYAIPPNSCGWGGVANLGGTAPTRSWIAYCAYPAIFAHEIGHNLRFHHASTPSAEYGDLSDPMGHNPVVQLNGSNKSMAGWLSPGNVVDASASGSYSLTSLAAPDTGAAQVVRLRKADTNEFYYVSLRHAIDLDANLSSSYRDRISIHTSPGTMPAKTVLQGTLAAGESFKDSANGITITAQSIASGSATISVQTAGATCAPATPSVTVGPSPQTTSAGVAVGYSATVKNNDSSACGNTAFSFAQTLPAGFTGNFSTSSIQLSPGASVSIPWSVTPGATAADGIYDLRASVSASGRGSVTASASLQVYTAVTPPSSDGGTTASDTAPPTVSVTYPKDGEILPAKPVSFSASAFDDGGVARVDFFVNGALVGSSSTAPYQVRWNARKAKGTSTMTARAVDNAGNQTEASVSFTVK</sequence>
<dbReference type="InterPro" id="IPR013783">
    <property type="entry name" value="Ig-like_fold"/>
</dbReference>
<gene>
    <name evidence="4" type="ORF">FHP08_03745</name>
</gene>
<reference evidence="4 5" key="1">
    <citation type="submission" date="2019-06" db="EMBL/GenBank/DDBJ databases">
        <title>Quisquiliibacterium sp. nov., isolated from a maize field.</title>
        <authorList>
            <person name="Lin S.-Y."/>
            <person name="Tsai C.-F."/>
            <person name="Young C.-C."/>
        </authorList>
    </citation>
    <scope>NUCLEOTIDE SEQUENCE [LARGE SCALE GENOMIC DNA]</scope>
    <source>
        <strain evidence="4 5">CC-CFT501</strain>
    </source>
</reference>
<feature type="region of interest" description="Disordered" evidence="1">
    <location>
        <begin position="24"/>
        <end position="63"/>
    </location>
</feature>
<accession>A0A5C8P6X4</accession>
<dbReference type="Pfam" id="PF10633">
    <property type="entry name" value="NPCBM_assoc"/>
    <property type="match status" value="1"/>
</dbReference>
<dbReference type="Proteomes" id="UP000321548">
    <property type="component" value="Unassembled WGS sequence"/>
</dbReference>
<evidence type="ECO:0000313" key="5">
    <source>
        <dbReference type="Proteomes" id="UP000321548"/>
    </source>
</evidence>
<name>A0A5C8P6X4_9BURK</name>
<feature type="compositionally biased region" description="Low complexity" evidence="1">
    <location>
        <begin position="287"/>
        <end position="298"/>
    </location>
</feature>
<comment type="caution">
    <text evidence="4">The sequence shown here is derived from an EMBL/GenBank/DDBJ whole genome shotgun (WGS) entry which is preliminary data.</text>
</comment>
<dbReference type="Pfam" id="PF17957">
    <property type="entry name" value="Big_7"/>
    <property type="match status" value="1"/>
</dbReference>
<organism evidence="4 5">
    <name type="scientific">Zeimonas arvi</name>
    <dbReference type="NCBI Taxonomy" id="2498847"/>
    <lineage>
        <taxon>Bacteria</taxon>
        <taxon>Pseudomonadati</taxon>
        <taxon>Pseudomonadota</taxon>
        <taxon>Betaproteobacteria</taxon>
        <taxon>Burkholderiales</taxon>
        <taxon>Burkholderiaceae</taxon>
        <taxon>Zeimonas</taxon>
    </lineage>
</organism>
<dbReference type="Gene3D" id="2.60.40.10">
    <property type="entry name" value="Immunoglobulins"/>
    <property type="match status" value="2"/>
</dbReference>
<feature type="region of interest" description="Disordered" evidence="1">
    <location>
        <begin position="89"/>
        <end position="111"/>
    </location>
</feature>
<evidence type="ECO:0008006" key="6">
    <source>
        <dbReference type="Google" id="ProtNLM"/>
    </source>
</evidence>
<dbReference type="InterPro" id="IPR018905">
    <property type="entry name" value="A-galactase_NEW3"/>
</dbReference>
<keyword evidence="5" id="KW-1185">Reference proteome</keyword>